<proteinExistence type="predicted"/>
<dbReference type="AlphaFoldDB" id="A0A1S7DUC6"/>
<dbReference type="Proteomes" id="UP000189883">
    <property type="component" value="Chromosome"/>
</dbReference>
<reference evidence="1 2" key="1">
    <citation type="submission" date="2015-06" db="EMBL/GenBank/DDBJ databases">
        <title>R. anatipestifer strain HXb2 is the most virulent strain so far, and the genome sequence would help us uncover the pathogenesis.</title>
        <authorList>
            <person name="Hu Q."/>
            <person name="Qi J."/>
            <person name="Bo H."/>
            <person name="Liu G."/>
            <person name="Tao M."/>
            <person name="Ding Y."/>
            <person name="Xue Y."/>
        </authorList>
    </citation>
    <scope>NUCLEOTIDE SEQUENCE [LARGE SCALE GENOMIC DNA]</scope>
    <source>
        <strain evidence="1 2">HXb2</strain>
    </source>
</reference>
<organism evidence="1 2">
    <name type="scientific">Riemerella anatipestifer</name>
    <name type="common">Moraxella anatipestifer</name>
    <dbReference type="NCBI Taxonomy" id="34085"/>
    <lineage>
        <taxon>Bacteria</taxon>
        <taxon>Pseudomonadati</taxon>
        <taxon>Bacteroidota</taxon>
        <taxon>Flavobacteriia</taxon>
        <taxon>Flavobacteriales</taxon>
        <taxon>Weeksellaceae</taxon>
        <taxon>Riemerella</taxon>
    </lineage>
</organism>
<sequence length="612" mass="71560">MQDKFVTNTGVEIPLDSTNFTYVEENPRFKDTFWTNYTLPIDISYSRDFLSSFGQYSSLNNIGLKRYHEGIHQFEGRLRKGKLEVLEFKKEMLKIQIDSGFETLPNFEKPLSELPLLNIAVDDIYNHANDIVTKKYPETVYNFPKLYTDEYNLQDEAYKYFDSFINNRNNQEGRTTKGFSRNRLENEVDVYNKNIIHPLPYLLYVLTVGFSDAGFRLEGEILEDEYLKYRLIWSGKPYHTSGDQKEHKLNVYSEEYLNQNVNGNLYFGEWQKEILIDAPGKYNIKGHFQTQIGLNDGGGRVELNIPVLNFSQSFSVNQSSDIQQGIDISEEQAKEGVKVIFKFKGAMGYSKVADDGVNLGLAQLQILPKRMHTKEGVPIPYIYNDNRVNLSKAVPEMNFGELVTAIKNLRNYDLEFEGNRAIMNKIKIDKYKEPEDFRMFEVENPTRFFNDKVSFNITFPDEESVVTKNIYFDETGYRLNYRSVPETATEININVISLPFTMFRSVFTAKAINSNALMLVYYDGLDNNGNNHAQNKKGLMDEELAKYLEPWFMNRLTNFRYKWTFICEKNKIRNFNIRSAIFAYNRKHWIKSWTKKSLTNNLYSIEIETETF</sequence>
<evidence type="ECO:0000313" key="2">
    <source>
        <dbReference type="Proteomes" id="UP000189883"/>
    </source>
</evidence>
<dbReference type="EMBL" id="CP011859">
    <property type="protein sequence ID" value="AQY22697.1"/>
    <property type="molecule type" value="Genomic_DNA"/>
</dbReference>
<gene>
    <name evidence="1" type="ORF">AB406_1755</name>
</gene>
<protein>
    <submittedName>
        <fullName evidence="1">Uncharacterized protein</fullName>
    </submittedName>
</protein>
<evidence type="ECO:0000313" key="1">
    <source>
        <dbReference type="EMBL" id="AQY22697.1"/>
    </source>
</evidence>
<name>A0A1S7DUC6_RIEAN</name>
<dbReference type="RefSeq" id="WP_079207850.1">
    <property type="nucleotide sequence ID" value="NZ_CP011859.1"/>
</dbReference>
<accession>A0A1S7DUC6</accession>